<dbReference type="AlphaFoldDB" id="A0A7I8JTU3"/>
<name>A0A7I8JTU3_SPIIN</name>
<dbReference type="EMBL" id="LR743604">
    <property type="protein sequence ID" value="CAA2633978.1"/>
    <property type="molecule type" value="Genomic_DNA"/>
</dbReference>
<sequence>MKSGGDFASYIDGRMRCPGWRDCERLEGRSRHLSA</sequence>
<evidence type="ECO:0000313" key="1">
    <source>
        <dbReference type="EMBL" id="CAA2633978.1"/>
    </source>
</evidence>
<dbReference type="EMBL" id="CACRZD030000017">
    <property type="protein sequence ID" value="CAA6673033.1"/>
    <property type="molecule type" value="Genomic_DNA"/>
</dbReference>
<reference evidence="1 2" key="1">
    <citation type="submission" date="2019-12" db="EMBL/GenBank/DDBJ databases">
        <authorList>
            <person name="Scholz U."/>
            <person name="Mascher M."/>
            <person name="Fiebig A."/>
        </authorList>
    </citation>
    <scope>NUCLEOTIDE SEQUENCE</scope>
</reference>
<keyword evidence="2" id="KW-1185">Reference proteome</keyword>
<protein>
    <submittedName>
        <fullName evidence="1">Uncharacterized protein</fullName>
    </submittedName>
</protein>
<gene>
    <name evidence="1" type="ORF">SI7747_17019449</name>
</gene>
<organism evidence="1">
    <name type="scientific">Spirodela intermedia</name>
    <name type="common">Intermediate duckweed</name>
    <dbReference type="NCBI Taxonomy" id="51605"/>
    <lineage>
        <taxon>Eukaryota</taxon>
        <taxon>Viridiplantae</taxon>
        <taxon>Streptophyta</taxon>
        <taxon>Embryophyta</taxon>
        <taxon>Tracheophyta</taxon>
        <taxon>Spermatophyta</taxon>
        <taxon>Magnoliopsida</taxon>
        <taxon>Liliopsida</taxon>
        <taxon>Araceae</taxon>
        <taxon>Lemnoideae</taxon>
        <taxon>Spirodela</taxon>
    </lineage>
</organism>
<proteinExistence type="predicted"/>
<accession>A0A7I8JTU3</accession>
<dbReference type="Proteomes" id="UP001189122">
    <property type="component" value="Unassembled WGS sequence"/>
</dbReference>
<evidence type="ECO:0000313" key="2">
    <source>
        <dbReference type="Proteomes" id="UP001189122"/>
    </source>
</evidence>